<evidence type="ECO:0000256" key="12">
    <source>
        <dbReference type="ARBA" id="ARBA00033413"/>
    </source>
</evidence>
<dbReference type="PANTHER" id="PTHR43071:SF1">
    <property type="entry name" value="2-AMINO-4-HYDROXY-6-HYDROXYMETHYLDIHYDROPTERIDINE PYROPHOSPHOKINASE"/>
    <property type="match status" value="1"/>
</dbReference>
<evidence type="ECO:0000256" key="7">
    <source>
        <dbReference type="ARBA" id="ARBA00022777"/>
    </source>
</evidence>
<dbReference type="NCBIfam" id="TIGR01498">
    <property type="entry name" value="folK"/>
    <property type="match status" value="1"/>
</dbReference>
<sequence length="198" mass="21465">MGNAVFNHENIALCALGGNLTQAGQSPARTLGRAIAMLVESPGIRLLAVSRYWTTPAFPAGSGPDYTNAALTLHTTLAPEALLAVLHGIEADLGRERISGQRWSARPIDIDLIAMGDLVLPDDEEQDRWRGLSPEKQREIAPDRLILPHPRMQDRAFVLAPLAEVAPDWVHPRLKSSVAAMLAALPETERSAVRAFVS</sequence>
<comment type="function">
    <text evidence="10">Catalyzes the transfer of pyrophosphate from adenosine triphosphate (ATP) to 6-hydroxymethyl-7,8-dihydropterin, an enzymatic step in folate biosynthesis pathway.</text>
</comment>
<evidence type="ECO:0000256" key="1">
    <source>
        <dbReference type="ARBA" id="ARBA00005051"/>
    </source>
</evidence>
<evidence type="ECO:0000256" key="10">
    <source>
        <dbReference type="ARBA" id="ARBA00029409"/>
    </source>
</evidence>
<evidence type="ECO:0000256" key="11">
    <source>
        <dbReference type="ARBA" id="ARBA00029766"/>
    </source>
</evidence>
<accession>A0ABW4R877</accession>
<evidence type="ECO:0000256" key="5">
    <source>
        <dbReference type="ARBA" id="ARBA00022679"/>
    </source>
</evidence>
<comment type="pathway">
    <text evidence="1">Cofactor biosynthesis; tetrahydrofolate biosynthesis; 2-amino-4-hydroxy-6-hydroxymethyl-7,8-dihydropteridine diphosphate from 7,8-dihydroneopterin triphosphate: step 4/4.</text>
</comment>
<gene>
    <name evidence="14" type="primary">folK</name>
    <name evidence="14" type="ORF">ACFSCT_10875</name>
</gene>
<protein>
    <recommendedName>
        <fullName evidence="4">2-amino-4-hydroxy-6-hydroxymethyldihydropteridine pyrophosphokinase</fullName>
        <ecNumber evidence="3">2.7.6.3</ecNumber>
    </recommendedName>
    <alternativeName>
        <fullName evidence="11">6-hydroxymethyl-7,8-dihydropterin pyrophosphokinase</fullName>
    </alternativeName>
    <alternativeName>
        <fullName evidence="12">7,8-dihydro-6-hydroxymethylpterin-pyrophosphokinase</fullName>
    </alternativeName>
</protein>
<keyword evidence="6" id="KW-0547">Nucleotide-binding</keyword>
<dbReference type="Pfam" id="PF01288">
    <property type="entry name" value="HPPK"/>
    <property type="match status" value="1"/>
</dbReference>
<dbReference type="RefSeq" id="WP_379142667.1">
    <property type="nucleotide sequence ID" value="NZ_JBHUEN010000031.1"/>
</dbReference>
<evidence type="ECO:0000256" key="4">
    <source>
        <dbReference type="ARBA" id="ARBA00016218"/>
    </source>
</evidence>
<dbReference type="InterPro" id="IPR035907">
    <property type="entry name" value="Hppk_sf"/>
</dbReference>
<evidence type="ECO:0000256" key="9">
    <source>
        <dbReference type="ARBA" id="ARBA00022909"/>
    </source>
</evidence>
<dbReference type="CDD" id="cd00483">
    <property type="entry name" value="HPPK"/>
    <property type="match status" value="1"/>
</dbReference>
<dbReference type="EC" id="2.7.6.3" evidence="3"/>
<comment type="caution">
    <text evidence="14">The sequence shown here is derived from an EMBL/GenBank/DDBJ whole genome shotgun (WGS) entry which is preliminary data.</text>
</comment>
<evidence type="ECO:0000313" key="14">
    <source>
        <dbReference type="EMBL" id="MFD1882215.1"/>
    </source>
</evidence>
<evidence type="ECO:0000313" key="15">
    <source>
        <dbReference type="Proteomes" id="UP001597213"/>
    </source>
</evidence>
<comment type="similarity">
    <text evidence="2">Belongs to the HPPK family.</text>
</comment>
<evidence type="ECO:0000256" key="8">
    <source>
        <dbReference type="ARBA" id="ARBA00022840"/>
    </source>
</evidence>
<keyword evidence="7" id="KW-0418">Kinase</keyword>
<evidence type="ECO:0000256" key="6">
    <source>
        <dbReference type="ARBA" id="ARBA00022741"/>
    </source>
</evidence>
<evidence type="ECO:0000259" key="13">
    <source>
        <dbReference type="Pfam" id="PF01288"/>
    </source>
</evidence>
<proteinExistence type="inferred from homology"/>
<dbReference type="PANTHER" id="PTHR43071">
    <property type="entry name" value="2-AMINO-4-HYDROXY-6-HYDROXYMETHYLDIHYDROPTERIDINE PYROPHOSPHOKINASE"/>
    <property type="match status" value="1"/>
</dbReference>
<dbReference type="InterPro" id="IPR000550">
    <property type="entry name" value="Hppk"/>
</dbReference>
<evidence type="ECO:0000256" key="2">
    <source>
        <dbReference type="ARBA" id="ARBA00005810"/>
    </source>
</evidence>
<dbReference type="Gene3D" id="3.30.70.560">
    <property type="entry name" value="7,8-Dihydro-6-hydroxymethylpterin-pyrophosphokinase HPPK"/>
    <property type="match status" value="1"/>
</dbReference>
<organism evidence="14 15">
    <name type="scientific">Paracoccus pacificus</name>
    <dbReference type="NCBI Taxonomy" id="1463598"/>
    <lineage>
        <taxon>Bacteria</taxon>
        <taxon>Pseudomonadati</taxon>
        <taxon>Pseudomonadota</taxon>
        <taxon>Alphaproteobacteria</taxon>
        <taxon>Rhodobacterales</taxon>
        <taxon>Paracoccaceae</taxon>
        <taxon>Paracoccus</taxon>
    </lineage>
</organism>
<keyword evidence="5 14" id="KW-0808">Transferase</keyword>
<keyword evidence="15" id="KW-1185">Reference proteome</keyword>
<name>A0ABW4R877_9RHOB</name>
<dbReference type="GO" id="GO:0003848">
    <property type="term" value="F:2-amino-4-hydroxy-6-hydroxymethyldihydropteridine diphosphokinase activity"/>
    <property type="evidence" value="ECO:0007669"/>
    <property type="project" value="UniProtKB-EC"/>
</dbReference>
<feature type="domain" description="7,8-dihydro-6-hydroxymethylpterin-pyrophosphokinase" evidence="13">
    <location>
        <begin position="14"/>
        <end position="167"/>
    </location>
</feature>
<reference evidence="15" key="1">
    <citation type="journal article" date="2019" name="Int. J. Syst. Evol. Microbiol.">
        <title>The Global Catalogue of Microorganisms (GCM) 10K type strain sequencing project: providing services to taxonomists for standard genome sequencing and annotation.</title>
        <authorList>
            <consortium name="The Broad Institute Genomics Platform"/>
            <consortium name="The Broad Institute Genome Sequencing Center for Infectious Disease"/>
            <person name="Wu L."/>
            <person name="Ma J."/>
        </authorList>
    </citation>
    <scope>NUCLEOTIDE SEQUENCE [LARGE SCALE GENOMIC DNA]</scope>
    <source>
        <strain evidence="15">CCUG 56029</strain>
    </source>
</reference>
<dbReference type="EMBL" id="JBHUEN010000031">
    <property type="protein sequence ID" value="MFD1882215.1"/>
    <property type="molecule type" value="Genomic_DNA"/>
</dbReference>
<keyword evidence="9" id="KW-0289">Folate biosynthesis</keyword>
<dbReference type="SUPFAM" id="SSF55083">
    <property type="entry name" value="6-hydroxymethyl-7,8-dihydropterin pyrophosphokinase, HPPK"/>
    <property type="match status" value="1"/>
</dbReference>
<evidence type="ECO:0000256" key="3">
    <source>
        <dbReference type="ARBA" id="ARBA00013253"/>
    </source>
</evidence>
<dbReference type="Proteomes" id="UP001597213">
    <property type="component" value="Unassembled WGS sequence"/>
</dbReference>
<keyword evidence="8" id="KW-0067">ATP-binding</keyword>